<dbReference type="SUPFAM" id="SSF160631">
    <property type="entry name" value="SMI1/KNR4-like"/>
    <property type="match status" value="1"/>
</dbReference>
<evidence type="ECO:0000259" key="1">
    <source>
        <dbReference type="Pfam" id="PF09346"/>
    </source>
</evidence>
<dbReference type="EMBL" id="JAPDNS010000002">
    <property type="protein sequence ID" value="MCW3487172.1"/>
    <property type="molecule type" value="Genomic_DNA"/>
</dbReference>
<keyword evidence="3" id="KW-1185">Reference proteome</keyword>
<evidence type="ECO:0000313" key="2">
    <source>
        <dbReference type="EMBL" id="MCW3487172.1"/>
    </source>
</evidence>
<dbReference type="Proteomes" id="UP001207742">
    <property type="component" value="Unassembled WGS sequence"/>
</dbReference>
<protein>
    <submittedName>
        <fullName evidence="2">SMI1/KNR4 family protein</fullName>
    </submittedName>
</protein>
<dbReference type="Pfam" id="PF09346">
    <property type="entry name" value="SMI1_KNR4"/>
    <property type="match status" value="1"/>
</dbReference>
<dbReference type="InterPro" id="IPR018958">
    <property type="entry name" value="Knr4/Smi1-like_dom"/>
</dbReference>
<organism evidence="2 3">
    <name type="scientific">Chitinophaga nivalis</name>
    <dbReference type="NCBI Taxonomy" id="2991709"/>
    <lineage>
        <taxon>Bacteria</taxon>
        <taxon>Pseudomonadati</taxon>
        <taxon>Bacteroidota</taxon>
        <taxon>Chitinophagia</taxon>
        <taxon>Chitinophagales</taxon>
        <taxon>Chitinophagaceae</taxon>
        <taxon>Chitinophaga</taxon>
    </lineage>
</organism>
<evidence type="ECO:0000313" key="3">
    <source>
        <dbReference type="Proteomes" id="UP001207742"/>
    </source>
</evidence>
<feature type="domain" description="Knr4/Smi1-like" evidence="1">
    <location>
        <begin position="2"/>
        <end position="128"/>
    </location>
</feature>
<name>A0ABT3IT63_9BACT</name>
<proteinExistence type="predicted"/>
<accession>A0ABT3IT63</accession>
<dbReference type="RefSeq" id="WP_264733982.1">
    <property type="nucleotide sequence ID" value="NZ_JAPDNR010000001.1"/>
</dbReference>
<sequence length="213" mass="24384">MLEELEEQYAFSYPALYKQLNKDGMLDWGQFGPDWYTTVFPDIKHTPPLLLFANDLEVMNPEQVALLLEDGLLFADPEHQFIPFATNGAGDWFAFYFNLQDGDDVPVVQVWHDANEACILAKNLQDFIFLQLLEAITDMDPDYPGLIEDGDFAVNCRNILQTHTPYLTDRQQAIVAAAFAKGKLSGEELDEIVEQEMNFEWLDSSFPYQVNED</sequence>
<dbReference type="InterPro" id="IPR037883">
    <property type="entry name" value="Knr4/Smi1-like_sf"/>
</dbReference>
<dbReference type="Gene3D" id="3.40.1580.10">
    <property type="entry name" value="SMI1/KNR4-like"/>
    <property type="match status" value="1"/>
</dbReference>
<comment type="caution">
    <text evidence="2">The sequence shown here is derived from an EMBL/GenBank/DDBJ whole genome shotgun (WGS) entry which is preliminary data.</text>
</comment>
<reference evidence="2 3" key="1">
    <citation type="submission" date="2022-10" db="EMBL/GenBank/DDBJ databases">
        <title>Chitinophaga nivalis PC15 sp. nov., isolated from Pyeongchang county, South Korea.</title>
        <authorList>
            <person name="Trinh H.N."/>
        </authorList>
    </citation>
    <scope>NUCLEOTIDE SEQUENCE [LARGE SCALE GENOMIC DNA]</scope>
    <source>
        <strain evidence="2 3">PC14</strain>
    </source>
</reference>
<gene>
    <name evidence="2" type="ORF">OL497_24965</name>
</gene>